<keyword evidence="4" id="KW-0143">Chaperone</keyword>
<dbReference type="PANTHER" id="PTHR47529">
    <property type="entry name" value="PEPTIDYL-PROLYL CIS-TRANS ISOMERASE D"/>
    <property type="match status" value="1"/>
</dbReference>
<organism evidence="6">
    <name type="scientific">Boseongicola sp. SB0664_bin_43</name>
    <dbReference type="NCBI Taxonomy" id="2604844"/>
    <lineage>
        <taxon>Bacteria</taxon>
        <taxon>Pseudomonadati</taxon>
        <taxon>Pseudomonadota</taxon>
        <taxon>Alphaproteobacteria</taxon>
        <taxon>Rhodobacterales</taxon>
        <taxon>Paracoccaceae</taxon>
        <taxon>Boseongicola</taxon>
    </lineage>
</organism>
<protein>
    <submittedName>
        <fullName evidence="6">Peptidylprolyl isomerase</fullName>
    </submittedName>
</protein>
<dbReference type="GO" id="GO:0005886">
    <property type="term" value="C:plasma membrane"/>
    <property type="evidence" value="ECO:0007669"/>
    <property type="project" value="UniProtKB-SubCell"/>
</dbReference>
<keyword evidence="6" id="KW-0413">Isomerase</keyword>
<feature type="non-terminal residue" evidence="6">
    <location>
        <position position="1"/>
    </location>
</feature>
<reference evidence="6" key="1">
    <citation type="submission" date="2019-09" db="EMBL/GenBank/DDBJ databases">
        <title>Characterisation of the sponge microbiome using genome-centric metagenomics.</title>
        <authorList>
            <person name="Engelberts J.P."/>
            <person name="Robbins S.J."/>
            <person name="De Goeij J.M."/>
            <person name="Aranda M."/>
            <person name="Bell S.C."/>
            <person name="Webster N.S."/>
        </authorList>
    </citation>
    <scope>NUCLEOTIDE SEQUENCE</scope>
    <source>
        <strain evidence="6">SB0664_bin_43</strain>
    </source>
</reference>
<evidence type="ECO:0000256" key="3">
    <source>
        <dbReference type="ARBA" id="ARBA00023136"/>
    </source>
</evidence>
<comment type="caution">
    <text evidence="6">The sequence shown here is derived from an EMBL/GenBank/DDBJ whole genome shotgun (WGS) entry which is preliminary data.</text>
</comment>
<proteinExistence type="predicted"/>
<dbReference type="InterPro" id="IPR000297">
    <property type="entry name" value="PPIase_PpiC"/>
</dbReference>
<dbReference type="Pfam" id="PF13145">
    <property type="entry name" value="Rotamase_2"/>
    <property type="match status" value="1"/>
</dbReference>
<dbReference type="EMBL" id="VXRY01000486">
    <property type="protein sequence ID" value="MXY34764.1"/>
    <property type="molecule type" value="Genomic_DNA"/>
</dbReference>
<name>A0A6B0Y161_9RHOB</name>
<evidence type="ECO:0000256" key="2">
    <source>
        <dbReference type="ARBA" id="ARBA00022475"/>
    </source>
</evidence>
<evidence type="ECO:0000313" key="6">
    <source>
        <dbReference type="EMBL" id="MXY34764.1"/>
    </source>
</evidence>
<comment type="subcellular location">
    <subcellularLocation>
        <location evidence="1">Cell membrane</location>
    </subcellularLocation>
</comment>
<dbReference type="SUPFAM" id="SSF54534">
    <property type="entry name" value="FKBP-like"/>
    <property type="match status" value="1"/>
</dbReference>
<sequence>DTLFNHERETRDVTWARLTAVNLDAPIPNPAEYELATFHRENPEPFTRPETKTIRYALLTPDDLARQIEVDDEQLRTLYYSRADEFVQPERRLVERLVFTTEAQASAAKDRIDSNEVSFDALVAERGLDLSDVDLGDVTEEDLGDAAAEVFALEFPSVVGPLPSELGPALYRMNGILTSQETTFESARPGLRQEAALDRARRQILELMPEVADLLAGGADMSMLAERTDMQEGQIDWNEDVFDGIAAYAEFRAAAAQARTDTFPEVVELEDGGIFAMIVDRIHEPELHPLGDVREEVTAALIRKRTEEALVAKAEALAQELRAGREMAALDLDLETDRDLPRNGFVDGAPPGFAEALFDMERDEIRVLSFDGEVWLLRLDTIAKPDLGSPDTAAERDTFADWIAAGLSGAVLQAYTQALVERAGVEVDQAALNAVHSQLR</sequence>
<accession>A0A6B0Y161</accession>
<gene>
    <name evidence="6" type="ORF">F4Y60_11895</name>
</gene>
<dbReference type="GO" id="GO:0003755">
    <property type="term" value="F:peptidyl-prolyl cis-trans isomerase activity"/>
    <property type="evidence" value="ECO:0007669"/>
    <property type="project" value="InterPro"/>
</dbReference>
<keyword evidence="3" id="KW-0472">Membrane</keyword>
<evidence type="ECO:0000259" key="5">
    <source>
        <dbReference type="Pfam" id="PF13145"/>
    </source>
</evidence>
<dbReference type="AlphaFoldDB" id="A0A6B0Y161"/>
<evidence type="ECO:0000256" key="1">
    <source>
        <dbReference type="ARBA" id="ARBA00004236"/>
    </source>
</evidence>
<dbReference type="PANTHER" id="PTHR47529:SF1">
    <property type="entry name" value="PERIPLASMIC CHAPERONE PPID"/>
    <property type="match status" value="1"/>
</dbReference>
<feature type="domain" description="PpiC" evidence="5">
    <location>
        <begin position="70"/>
        <end position="189"/>
    </location>
</feature>
<keyword evidence="2" id="KW-1003">Cell membrane</keyword>
<dbReference type="InterPro" id="IPR052029">
    <property type="entry name" value="PpiD_chaperone"/>
</dbReference>
<evidence type="ECO:0000256" key="4">
    <source>
        <dbReference type="ARBA" id="ARBA00023186"/>
    </source>
</evidence>